<protein>
    <recommendedName>
        <fullName evidence="5">FGF</fullName>
    </recommendedName>
</protein>
<dbReference type="SMART" id="SM00442">
    <property type="entry name" value="FGF"/>
    <property type="match status" value="1"/>
</dbReference>
<reference evidence="3 4" key="1">
    <citation type="submission" date="2024-11" db="EMBL/GenBank/DDBJ databases">
        <title>Chromosome-level genome assembly of the freshwater bivalve Anodonta woodiana.</title>
        <authorList>
            <person name="Chen X."/>
        </authorList>
    </citation>
    <scope>NUCLEOTIDE SEQUENCE [LARGE SCALE GENOMIC DNA]</scope>
    <source>
        <strain evidence="3">MN2024</strain>
        <tissue evidence="3">Gills</tissue>
    </source>
</reference>
<feature type="region of interest" description="Disordered" evidence="2">
    <location>
        <begin position="223"/>
        <end position="250"/>
    </location>
</feature>
<evidence type="ECO:0008006" key="5">
    <source>
        <dbReference type="Google" id="ProtNLM"/>
    </source>
</evidence>
<evidence type="ECO:0000256" key="2">
    <source>
        <dbReference type="SAM" id="MobiDB-lite"/>
    </source>
</evidence>
<dbReference type="Proteomes" id="UP001634394">
    <property type="component" value="Unassembled WGS sequence"/>
</dbReference>
<dbReference type="InterPro" id="IPR002209">
    <property type="entry name" value="Fibroblast_GF_fam"/>
</dbReference>
<gene>
    <name evidence="3" type="ORF">ACJMK2_030886</name>
</gene>
<accession>A0ABD3X145</accession>
<sequence>MSLAPNSASVIPNLTPVAPASHWNNPVPDFFKKIDEGRSFRLHNMNNRFLEMHDDKVRSSSKPTKYGILTIITVMINISKHANLTTFSSKPKLDLGELSKRDGIEITNGVVIRGNVTGNFLCMDNKSELYPSKNKTDECEFYEEFVQPNNSNLYYRKFNNSKWYIGINKDNSIRCGNVSRANQKGSMFFKVAVNKSEPDQSGDILEDDNSPCCAKDRCDKRTSHKAKKRKHRHRNNKKDRGEISEGREKEGKRNKCRTYKKWCRIKRQKFFSLKLKDLKKYYKRCLKEFSKSQQTDCTS</sequence>
<evidence type="ECO:0000256" key="1">
    <source>
        <dbReference type="ARBA" id="ARBA00007936"/>
    </source>
</evidence>
<dbReference type="Gene3D" id="2.80.10.50">
    <property type="match status" value="1"/>
</dbReference>
<dbReference type="AlphaFoldDB" id="A0ABD3X145"/>
<name>A0ABD3X145_SINWO</name>
<evidence type="ECO:0000313" key="3">
    <source>
        <dbReference type="EMBL" id="KAL3878548.1"/>
    </source>
</evidence>
<dbReference type="Pfam" id="PF00167">
    <property type="entry name" value="FGF"/>
    <property type="match status" value="1"/>
</dbReference>
<evidence type="ECO:0000313" key="4">
    <source>
        <dbReference type="Proteomes" id="UP001634394"/>
    </source>
</evidence>
<dbReference type="InterPro" id="IPR008996">
    <property type="entry name" value="IL1/FGF"/>
</dbReference>
<dbReference type="EMBL" id="JBJQND010000004">
    <property type="protein sequence ID" value="KAL3878548.1"/>
    <property type="molecule type" value="Genomic_DNA"/>
</dbReference>
<dbReference type="CDD" id="cd00058">
    <property type="entry name" value="beta-trefoil_FGF"/>
    <property type="match status" value="1"/>
</dbReference>
<dbReference type="PANTHER" id="PTHR11486">
    <property type="entry name" value="FIBROBLAST GROWTH FACTOR"/>
    <property type="match status" value="1"/>
</dbReference>
<keyword evidence="4" id="KW-1185">Reference proteome</keyword>
<comment type="caution">
    <text evidence="3">The sequence shown here is derived from an EMBL/GenBank/DDBJ whole genome shotgun (WGS) entry which is preliminary data.</text>
</comment>
<dbReference type="SUPFAM" id="SSF50353">
    <property type="entry name" value="Cytokine"/>
    <property type="match status" value="1"/>
</dbReference>
<organism evidence="3 4">
    <name type="scientific">Sinanodonta woodiana</name>
    <name type="common">Chinese pond mussel</name>
    <name type="synonym">Anodonta woodiana</name>
    <dbReference type="NCBI Taxonomy" id="1069815"/>
    <lineage>
        <taxon>Eukaryota</taxon>
        <taxon>Metazoa</taxon>
        <taxon>Spiralia</taxon>
        <taxon>Lophotrochozoa</taxon>
        <taxon>Mollusca</taxon>
        <taxon>Bivalvia</taxon>
        <taxon>Autobranchia</taxon>
        <taxon>Heteroconchia</taxon>
        <taxon>Palaeoheterodonta</taxon>
        <taxon>Unionida</taxon>
        <taxon>Unionoidea</taxon>
        <taxon>Unionidae</taxon>
        <taxon>Unioninae</taxon>
        <taxon>Sinanodonta</taxon>
    </lineage>
</organism>
<feature type="compositionally biased region" description="Basic residues" evidence="2">
    <location>
        <begin position="223"/>
        <end position="237"/>
    </location>
</feature>
<comment type="similarity">
    <text evidence="1">Belongs to the heparin-binding growth factors family.</text>
</comment>
<feature type="compositionally biased region" description="Basic and acidic residues" evidence="2">
    <location>
        <begin position="238"/>
        <end position="250"/>
    </location>
</feature>
<proteinExistence type="inferred from homology"/>
<dbReference type="InterPro" id="IPR056378">
    <property type="entry name" value="Let-756-like_FGF"/>
</dbReference>